<reference evidence="1" key="1">
    <citation type="submission" date="2020-09" db="EMBL/GenBank/DDBJ databases">
        <title>Pelagicoccus enzymogenes sp. nov. with an EPS production, isolated from marine sediment.</title>
        <authorList>
            <person name="Feng X."/>
        </authorList>
    </citation>
    <scope>NUCLEOTIDE SEQUENCE</scope>
    <source>
        <strain evidence="1">NFK12</strain>
    </source>
</reference>
<dbReference type="EMBL" id="JACYFG010000051">
    <property type="protein sequence ID" value="MBD5781616.1"/>
    <property type="molecule type" value="Genomic_DNA"/>
</dbReference>
<protein>
    <submittedName>
        <fullName evidence="1">Uncharacterized protein</fullName>
    </submittedName>
</protein>
<organism evidence="1 2">
    <name type="scientific">Pelagicoccus enzymogenes</name>
    <dbReference type="NCBI Taxonomy" id="2773457"/>
    <lineage>
        <taxon>Bacteria</taxon>
        <taxon>Pseudomonadati</taxon>
        <taxon>Verrucomicrobiota</taxon>
        <taxon>Opitutia</taxon>
        <taxon>Puniceicoccales</taxon>
        <taxon>Pelagicoccaceae</taxon>
        <taxon>Pelagicoccus</taxon>
    </lineage>
</organism>
<dbReference type="RefSeq" id="WP_191618701.1">
    <property type="nucleotide sequence ID" value="NZ_JACYFG010000051.1"/>
</dbReference>
<dbReference type="AlphaFoldDB" id="A0A927FC40"/>
<sequence length="382" mass="43379">MINRFRIDGSIDLMGPEVDRAGRGGQIATRDKLHRLRYNPTQAGFHEYLGTPSDITVSQGGTRLTVNDRPCALWHGDGRFDYIRWENIGADPYGNDGGDSDVDGIDEENLEGKQNTEVKSEFNFWAEYKLMDTEDWVHDLAVFRCSTRFSYVRDPIHCIRQFNKVYSPHIGNITDMSNHKPDGVHPDHRYDLANQVSIFAMRFDRDRSPFTHTRWINENGDWMVRHRTGGFEWRVNIENNEDVRSRSTVPWDGGDRDTSSPHNFDGKRLIVLAQSALIGGPLKALGIYTPDSGKNKLNVIGRDRGTGKLLYRDRRVYGMDLADETRTASLEKAGVNIASLGVMNPGQLIALNAYESVRHETYLLVGNPKQIREVVEQNLEGL</sequence>
<evidence type="ECO:0000313" key="1">
    <source>
        <dbReference type="EMBL" id="MBD5781616.1"/>
    </source>
</evidence>
<evidence type="ECO:0000313" key="2">
    <source>
        <dbReference type="Proteomes" id="UP000622317"/>
    </source>
</evidence>
<accession>A0A927FC40</accession>
<proteinExistence type="predicted"/>
<dbReference type="Proteomes" id="UP000622317">
    <property type="component" value="Unassembled WGS sequence"/>
</dbReference>
<name>A0A927FC40_9BACT</name>
<keyword evidence="2" id="KW-1185">Reference proteome</keyword>
<comment type="caution">
    <text evidence="1">The sequence shown here is derived from an EMBL/GenBank/DDBJ whole genome shotgun (WGS) entry which is preliminary data.</text>
</comment>
<gene>
    <name evidence="1" type="ORF">IEN85_19095</name>
</gene>